<name>A0AAD3NE13_LATJO</name>
<evidence type="ECO:0000313" key="2">
    <source>
        <dbReference type="EMBL" id="GLD70344.1"/>
    </source>
</evidence>
<comment type="caution">
    <text evidence="2">The sequence shown here is derived from an EMBL/GenBank/DDBJ whole genome shotgun (WGS) entry which is preliminary data.</text>
</comment>
<feature type="transmembrane region" description="Helical" evidence="1">
    <location>
        <begin position="28"/>
        <end position="50"/>
    </location>
</feature>
<keyword evidence="1" id="KW-0472">Membrane</keyword>
<evidence type="ECO:0000256" key="1">
    <source>
        <dbReference type="SAM" id="Phobius"/>
    </source>
</evidence>
<sequence>MRWVPEQGELSCSVHYTTPVTARVSCSLYFSAAPGVAVVVVVVVVVVEVLPSEWAMAVGVLGSGSGLGDCHCYLPVHGAARRPADSQLLKVCLTEGLGSSSSSSLGTSQSLVSVLNFVARVGGG</sequence>
<dbReference type="AlphaFoldDB" id="A0AAD3NE13"/>
<reference evidence="2" key="1">
    <citation type="submission" date="2022-08" db="EMBL/GenBank/DDBJ databases">
        <title>Genome sequencing of akame (Lates japonicus).</title>
        <authorList>
            <person name="Hashiguchi Y."/>
            <person name="Takahashi H."/>
        </authorList>
    </citation>
    <scope>NUCLEOTIDE SEQUENCE</scope>
    <source>
        <strain evidence="2">Kochi</strain>
    </source>
</reference>
<protein>
    <submittedName>
        <fullName evidence="2">Uncharacterized protein</fullName>
    </submittedName>
</protein>
<evidence type="ECO:0000313" key="3">
    <source>
        <dbReference type="Proteomes" id="UP001279410"/>
    </source>
</evidence>
<organism evidence="2 3">
    <name type="scientific">Lates japonicus</name>
    <name type="common">Japanese lates</name>
    <dbReference type="NCBI Taxonomy" id="270547"/>
    <lineage>
        <taxon>Eukaryota</taxon>
        <taxon>Metazoa</taxon>
        <taxon>Chordata</taxon>
        <taxon>Craniata</taxon>
        <taxon>Vertebrata</taxon>
        <taxon>Euteleostomi</taxon>
        <taxon>Actinopterygii</taxon>
        <taxon>Neopterygii</taxon>
        <taxon>Teleostei</taxon>
        <taxon>Neoteleostei</taxon>
        <taxon>Acanthomorphata</taxon>
        <taxon>Carangaria</taxon>
        <taxon>Carangaria incertae sedis</taxon>
        <taxon>Centropomidae</taxon>
        <taxon>Lates</taxon>
    </lineage>
</organism>
<gene>
    <name evidence="2" type="ORF">AKAME5_002166100</name>
</gene>
<accession>A0AAD3NE13</accession>
<keyword evidence="1" id="KW-1133">Transmembrane helix</keyword>
<keyword evidence="1" id="KW-0812">Transmembrane</keyword>
<keyword evidence="3" id="KW-1185">Reference proteome</keyword>
<dbReference type="Proteomes" id="UP001279410">
    <property type="component" value="Unassembled WGS sequence"/>
</dbReference>
<dbReference type="EMBL" id="BRZM01000373">
    <property type="protein sequence ID" value="GLD70344.1"/>
    <property type="molecule type" value="Genomic_DNA"/>
</dbReference>
<proteinExistence type="predicted"/>